<evidence type="ECO:0008006" key="2">
    <source>
        <dbReference type="Google" id="ProtNLM"/>
    </source>
</evidence>
<sequence>MRFLDLSIANDIPENKTVWHFRERLTDLGVVAEILAKRSKSKKLRGIMRGEKIVFRSYL</sequence>
<reference evidence="1" key="1">
    <citation type="submission" date="2019-03" db="EMBL/GenBank/DDBJ databases">
        <title>Single cell metagenomics reveals metabolic interactions within the superorganism composed of flagellate Streblomastix strix and complex community of Bacteroidetes bacteria on its surface.</title>
        <authorList>
            <person name="Treitli S.C."/>
            <person name="Kolisko M."/>
            <person name="Husnik F."/>
            <person name="Keeling P."/>
            <person name="Hampl V."/>
        </authorList>
    </citation>
    <scope>NUCLEOTIDE SEQUENCE</scope>
    <source>
        <strain evidence="1">STM</strain>
    </source>
</reference>
<protein>
    <recommendedName>
        <fullName evidence="2">Transposase InsH N-terminal domain-containing protein</fullName>
    </recommendedName>
</protein>
<dbReference type="EMBL" id="SNRY01001456">
    <property type="protein sequence ID" value="KAA6330802.1"/>
    <property type="molecule type" value="Genomic_DNA"/>
</dbReference>
<evidence type="ECO:0000313" key="1">
    <source>
        <dbReference type="EMBL" id="KAA6330802.1"/>
    </source>
</evidence>
<organism evidence="1">
    <name type="scientific">termite gut metagenome</name>
    <dbReference type="NCBI Taxonomy" id="433724"/>
    <lineage>
        <taxon>unclassified sequences</taxon>
        <taxon>metagenomes</taxon>
        <taxon>organismal metagenomes</taxon>
    </lineage>
</organism>
<accession>A0A5J4RAS7</accession>
<gene>
    <name evidence="1" type="ORF">EZS27_020533</name>
</gene>
<proteinExistence type="predicted"/>
<dbReference type="AlphaFoldDB" id="A0A5J4RAS7"/>
<comment type="caution">
    <text evidence="1">The sequence shown here is derived from an EMBL/GenBank/DDBJ whole genome shotgun (WGS) entry which is preliminary data.</text>
</comment>
<name>A0A5J4RAS7_9ZZZZ</name>